<evidence type="ECO:0000256" key="10">
    <source>
        <dbReference type="ARBA" id="ARBA00047534"/>
    </source>
</evidence>
<keyword evidence="7" id="KW-0408">Iron</keyword>
<protein>
    <recommendedName>
        <fullName evidence="3">D-xylose reductase [NAD(P)H]</fullName>
        <ecNumber evidence="3">1.1.1.307</ecNumber>
    </recommendedName>
</protein>
<keyword evidence="6" id="KW-0560">Oxidoreductase</keyword>
<dbReference type="InterPro" id="IPR018170">
    <property type="entry name" value="Aldo/ket_reductase_CS"/>
</dbReference>
<dbReference type="GO" id="GO:0020037">
    <property type="term" value="F:heme binding"/>
    <property type="evidence" value="ECO:0007669"/>
    <property type="project" value="InterPro"/>
</dbReference>
<evidence type="ECO:0000256" key="7">
    <source>
        <dbReference type="ARBA" id="ARBA00023004"/>
    </source>
</evidence>
<comment type="function">
    <text evidence="9">Catalyzes the initial reaction in the xylose utilization pathway by reducing D-xylose into xylitol. Xylose is a major component of hemicelluloses such as xylan. Most fungi utilize D-xylose via three enzymatic reactions, xylose reductase (XR), xylitol dehydrogenase (XDH), and xylulokinase, to form xylulose 5-phosphate, which enters pentose phosphate pathway.</text>
</comment>
<dbReference type="PROSITE" id="PS00798">
    <property type="entry name" value="ALDOKETO_REDUCTASE_1"/>
    <property type="match status" value="1"/>
</dbReference>
<keyword evidence="5" id="KW-0479">Metal-binding</keyword>
<dbReference type="GO" id="GO:0019748">
    <property type="term" value="P:secondary metabolic process"/>
    <property type="evidence" value="ECO:0007669"/>
    <property type="project" value="UniProtKB-ARBA"/>
</dbReference>
<dbReference type="Gene3D" id="1.10.630.10">
    <property type="entry name" value="Cytochrome P450"/>
    <property type="match status" value="1"/>
</dbReference>
<evidence type="ECO:0000256" key="8">
    <source>
        <dbReference type="ARBA" id="ARBA00023033"/>
    </source>
</evidence>
<dbReference type="Gene3D" id="3.20.20.100">
    <property type="entry name" value="NADP-dependent oxidoreductase domain"/>
    <property type="match status" value="1"/>
</dbReference>
<evidence type="ECO:0000256" key="9">
    <source>
        <dbReference type="ARBA" id="ARBA00025065"/>
    </source>
</evidence>
<dbReference type="GO" id="GO:0005506">
    <property type="term" value="F:iron ion binding"/>
    <property type="evidence" value="ECO:0007669"/>
    <property type="project" value="InterPro"/>
</dbReference>
<dbReference type="PRINTS" id="PR00069">
    <property type="entry name" value="ALDKETRDTASE"/>
</dbReference>
<name>A0AAN4PJT7_ASPLE</name>
<evidence type="ECO:0000313" key="13">
    <source>
        <dbReference type="EMBL" id="GAQ07982.1"/>
    </source>
</evidence>
<evidence type="ECO:0000259" key="12">
    <source>
        <dbReference type="Pfam" id="PF00248"/>
    </source>
</evidence>
<dbReference type="CDD" id="cd11041">
    <property type="entry name" value="CYP503A1-like"/>
    <property type="match status" value="1"/>
</dbReference>
<keyword evidence="4" id="KW-0349">Heme</keyword>
<dbReference type="PROSITE" id="PS00062">
    <property type="entry name" value="ALDOKETO_REDUCTASE_2"/>
    <property type="match status" value="1"/>
</dbReference>
<dbReference type="InterPro" id="IPR036812">
    <property type="entry name" value="NAD(P)_OxRdtase_dom_sf"/>
</dbReference>
<comment type="similarity">
    <text evidence="2">Belongs to the cytochrome P450 family.</text>
</comment>
<gene>
    <name evidence="13" type="ORF">ALT_5303</name>
</gene>
<evidence type="ECO:0000256" key="11">
    <source>
        <dbReference type="ARBA" id="ARBA00049485"/>
    </source>
</evidence>
<organism evidence="13 14">
    <name type="scientific">Aspergillus lentulus</name>
    <dbReference type="NCBI Taxonomy" id="293939"/>
    <lineage>
        <taxon>Eukaryota</taxon>
        <taxon>Fungi</taxon>
        <taxon>Dikarya</taxon>
        <taxon>Ascomycota</taxon>
        <taxon>Pezizomycotina</taxon>
        <taxon>Eurotiomycetes</taxon>
        <taxon>Eurotiomycetidae</taxon>
        <taxon>Eurotiales</taxon>
        <taxon>Aspergillaceae</taxon>
        <taxon>Aspergillus</taxon>
        <taxon>Aspergillus subgen. Fumigati</taxon>
    </lineage>
</organism>
<evidence type="ECO:0000256" key="3">
    <source>
        <dbReference type="ARBA" id="ARBA00012845"/>
    </source>
</evidence>
<evidence type="ECO:0000256" key="5">
    <source>
        <dbReference type="ARBA" id="ARBA00022723"/>
    </source>
</evidence>
<dbReference type="EC" id="1.1.1.307" evidence="3"/>
<comment type="catalytic activity">
    <reaction evidence="11">
        <text>xylitol + NAD(+) = D-xylose + NADH + H(+)</text>
        <dbReference type="Rhea" id="RHEA:27441"/>
        <dbReference type="ChEBI" id="CHEBI:15378"/>
        <dbReference type="ChEBI" id="CHEBI:17151"/>
        <dbReference type="ChEBI" id="CHEBI:53455"/>
        <dbReference type="ChEBI" id="CHEBI:57540"/>
        <dbReference type="ChEBI" id="CHEBI:57945"/>
        <dbReference type="EC" id="1.1.1.307"/>
    </reaction>
</comment>
<keyword evidence="8" id="KW-0503">Monooxygenase</keyword>
<dbReference type="InterPro" id="IPR001128">
    <property type="entry name" value="Cyt_P450"/>
</dbReference>
<evidence type="ECO:0000256" key="6">
    <source>
        <dbReference type="ARBA" id="ARBA00023002"/>
    </source>
</evidence>
<comment type="catalytic activity">
    <reaction evidence="10">
        <text>xylitol + NADP(+) = D-xylose + NADPH + H(+)</text>
        <dbReference type="Rhea" id="RHEA:27445"/>
        <dbReference type="ChEBI" id="CHEBI:15378"/>
        <dbReference type="ChEBI" id="CHEBI:17151"/>
        <dbReference type="ChEBI" id="CHEBI:53455"/>
        <dbReference type="ChEBI" id="CHEBI:57783"/>
        <dbReference type="ChEBI" id="CHEBI:58349"/>
        <dbReference type="EC" id="1.1.1.307"/>
    </reaction>
</comment>
<dbReference type="SUPFAM" id="SSF48264">
    <property type="entry name" value="Cytochrome P450"/>
    <property type="match status" value="1"/>
</dbReference>
<dbReference type="AlphaFoldDB" id="A0AAN4PJT7"/>
<dbReference type="FunFam" id="3.20.20.100:FF:000002">
    <property type="entry name" value="2,5-diketo-D-gluconic acid reductase A"/>
    <property type="match status" value="1"/>
</dbReference>
<comment type="caution">
    <text evidence="13">The sequence shown here is derived from an EMBL/GenBank/DDBJ whole genome shotgun (WGS) entry which is preliminary data.</text>
</comment>
<dbReference type="GO" id="GO:0016616">
    <property type="term" value="F:oxidoreductase activity, acting on the CH-OH group of donors, NAD or NADP as acceptor"/>
    <property type="evidence" value="ECO:0007669"/>
    <property type="project" value="UniProtKB-ARBA"/>
</dbReference>
<feature type="domain" description="NADP-dependent oxidoreductase" evidence="12">
    <location>
        <begin position="18"/>
        <end position="268"/>
    </location>
</feature>
<dbReference type="InterPro" id="IPR036396">
    <property type="entry name" value="Cyt_P450_sf"/>
</dbReference>
<dbReference type="InterPro" id="IPR017972">
    <property type="entry name" value="Cyt_P450_CS"/>
</dbReference>
<evidence type="ECO:0000313" key="14">
    <source>
        <dbReference type="Proteomes" id="UP000051487"/>
    </source>
</evidence>
<proteinExistence type="inferred from homology"/>
<dbReference type="GO" id="GO:0004497">
    <property type="term" value="F:monooxygenase activity"/>
    <property type="evidence" value="ECO:0007669"/>
    <property type="project" value="UniProtKB-KW"/>
</dbReference>
<dbReference type="CDD" id="cd19071">
    <property type="entry name" value="AKR_AKR1-5-like"/>
    <property type="match status" value="1"/>
</dbReference>
<dbReference type="SUPFAM" id="SSF51430">
    <property type="entry name" value="NAD(P)-linked oxidoreductase"/>
    <property type="match status" value="1"/>
</dbReference>
<dbReference type="Pfam" id="PF00067">
    <property type="entry name" value="p450"/>
    <property type="match status" value="1"/>
</dbReference>
<dbReference type="Pfam" id="PF00248">
    <property type="entry name" value="Aldo_ket_red"/>
    <property type="match status" value="1"/>
</dbReference>
<dbReference type="GO" id="GO:0016705">
    <property type="term" value="F:oxidoreductase activity, acting on paired donors, with incorporation or reduction of molecular oxygen"/>
    <property type="evidence" value="ECO:0007669"/>
    <property type="project" value="InterPro"/>
</dbReference>
<reference evidence="13 14" key="1">
    <citation type="submission" date="2015-11" db="EMBL/GenBank/DDBJ databases">
        <title>Aspergillus lentulus strain IFM 54703T.</title>
        <authorList>
            <person name="Kusuya Y."/>
            <person name="Sakai K."/>
            <person name="Kamei K."/>
            <person name="Takahashi H."/>
            <person name="Yaguchi T."/>
        </authorList>
    </citation>
    <scope>NUCLEOTIDE SEQUENCE [LARGE SCALE GENOMIC DNA]</scope>
    <source>
        <strain evidence="13 14">IFM 54703</strain>
    </source>
</reference>
<accession>A0AAN4PJT7</accession>
<comment type="cofactor">
    <cofactor evidence="1">
        <name>heme</name>
        <dbReference type="ChEBI" id="CHEBI:30413"/>
    </cofactor>
</comment>
<dbReference type="InterPro" id="IPR023210">
    <property type="entry name" value="NADP_OxRdtase_dom"/>
</dbReference>
<dbReference type="PROSITE" id="PS00086">
    <property type="entry name" value="CYTOCHROME_P450"/>
    <property type="match status" value="1"/>
</dbReference>
<dbReference type="PANTHER" id="PTHR46206:SF2">
    <property type="entry name" value="CYTOCHROME P450 MONOOXYGENASE AUSG-RELATED"/>
    <property type="match status" value="1"/>
</dbReference>
<dbReference type="Proteomes" id="UP000051487">
    <property type="component" value="Unassembled WGS sequence"/>
</dbReference>
<dbReference type="PANTHER" id="PTHR46206">
    <property type="entry name" value="CYTOCHROME P450"/>
    <property type="match status" value="1"/>
</dbReference>
<evidence type="ECO:0000256" key="4">
    <source>
        <dbReference type="ARBA" id="ARBA00022617"/>
    </source>
</evidence>
<evidence type="ECO:0000256" key="2">
    <source>
        <dbReference type="ARBA" id="ARBA00010617"/>
    </source>
</evidence>
<dbReference type="InterPro" id="IPR020471">
    <property type="entry name" value="AKR"/>
</dbReference>
<evidence type="ECO:0000256" key="1">
    <source>
        <dbReference type="ARBA" id="ARBA00001971"/>
    </source>
</evidence>
<dbReference type="EMBL" id="BCLY01000009">
    <property type="protein sequence ID" value="GAQ07982.1"/>
    <property type="molecule type" value="Genomic_DNA"/>
</dbReference>
<sequence length="704" mass="79743">MSLGRKFKLNSGYEIPAVGLGTWRSAPHEVEDAVATALRVGYRHIDGAAVYLNEAEVGRGWKKSGVPREEIFLTSKLWNTHHHPSHVEEALDKTLKDLQTDYLDLYLPVDPVTKRFRLVDIPIGDTWAAMEKLVKAGKIRSIGVSNFTIEKIEELLKTAEIPPTVNQIEAHPYLLQPRLFQYLKENNILPVAYSPLGNNIFGAPRVVDDPAVIEIAKRLGKDPAGLLISWSVQRGSAAIPKSVTESRIQSNFQDFIIPDAEFEALSKLDRHQRYSYPFRWGVDVFGELGAEEAERRAEEHAAKLRESRCWEFNTSNGNESVDTPLAMNIFICVQKFLLDHCLWGPCLQYSNEIRAHPVLSFGRAITLEFHSDIHGFEPFNQLAGSDEIFQDAIRMKLAQNLGSVTKPLSDETSIVLEKHWSNDANWHEVALKPTNLKMVAQLLSKVFLGDKICRNPDWLRITVDYTVNTFLAAEDLRLWPRLIRPNMANFLPSCRKIRRELKEATKIITPVLLGLCAHAEVIQPLREKIVTVIQEEGWKKPALYKLKLMDSVLKESQRMKPVNITSMRRLALKDIKLSDGTLIPKGSSLLVSSHKMWDPDVYPNPETFDPYRFMRLRETPGHETSAQLVSPSPEHLGFGYGKHACPGRFYAANEVKIALCHILLKYDFKLPDGYTPTVRTRGISVSADPSAKLVIRRRQDEIAL</sequence>